<dbReference type="GO" id="GO:0070566">
    <property type="term" value="F:adenylyltransferase activity"/>
    <property type="evidence" value="ECO:0007669"/>
    <property type="project" value="TreeGrafter"/>
</dbReference>
<dbReference type="RefSeq" id="WP_147341343.1">
    <property type="nucleotide sequence ID" value="NZ_QURH01000576.1"/>
</dbReference>
<gene>
    <name evidence="4" type="ORF">DZF91_24310</name>
</gene>
<proteinExistence type="inferred from homology"/>
<evidence type="ECO:0000256" key="2">
    <source>
        <dbReference type="SAM" id="MobiDB-lite"/>
    </source>
</evidence>
<dbReference type="GO" id="GO:0005886">
    <property type="term" value="C:plasma membrane"/>
    <property type="evidence" value="ECO:0007669"/>
    <property type="project" value="TreeGrafter"/>
</dbReference>
<dbReference type="Gene3D" id="3.30.300.30">
    <property type="match status" value="1"/>
</dbReference>
<reference evidence="4 5" key="1">
    <citation type="submission" date="2018-08" db="EMBL/GenBank/DDBJ databases">
        <title>Actinomadura jelena sp. nov., a novel Actinomycete isolated from soil in Chad.</title>
        <authorList>
            <person name="Shi L."/>
        </authorList>
    </citation>
    <scope>NUCLEOTIDE SEQUENCE [LARGE SCALE GENOMIC DNA]</scope>
    <source>
        <strain evidence="4 5">NEAU-G17</strain>
    </source>
</reference>
<feature type="region of interest" description="Disordered" evidence="2">
    <location>
        <begin position="1"/>
        <end position="30"/>
    </location>
</feature>
<feature type="domain" description="AMP-dependent synthetase/ligase" evidence="3">
    <location>
        <begin position="65"/>
        <end position="440"/>
    </location>
</feature>
<dbReference type="SUPFAM" id="SSF56801">
    <property type="entry name" value="Acetyl-CoA synthetase-like"/>
    <property type="match status" value="1"/>
</dbReference>
<dbReference type="EMBL" id="QURH01000576">
    <property type="protein sequence ID" value="RFU39076.1"/>
    <property type="molecule type" value="Genomic_DNA"/>
</dbReference>
<evidence type="ECO:0000313" key="4">
    <source>
        <dbReference type="EMBL" id="RFU39076.1"/>
    </source>
</evidence>
<evidence type="ECO:0000259" key="3">
    <source>
        <dbReference type="Pfam" id="PF00501"/>
    </source>
</evidence>
<dbReference type="OrthoDB" id="3671040at2"/>
<accession>A0A372JGX9</accession>
<dbReference type="InterPro" id="IPR000873">
    <property type="entry name" value="AMP-dep_synth/lig_dom"/>
</dbReference>
<dbReference type="Gene3D" id="3.40.50.12780">
    <property type="entry name" value="N-terminal domain of ligase-like"/>
    <property type="match status" value="1"/>
</dbReference>
<name>A0A372JGX9_9ACTN</name>
<comment type="caution">
    <text evidence="4">The sequence shown here is derived from an EMBL/GenBank/DDBJ whole genome shotgun (WGS) entry which is preliminary data.</text>
</comment>
<feature type="non-terminal residue" evidence="4">
    <location>
        <position position="616"/>
    </location>
</feature>
<organism evidence="4 5">
    <name type="scientific">Actinomadura logoneensis</name>
    <dbReference type="NCBI Taxonomy" id="2293572"/>
    <lineage>
        <taxon>Bacteria</taxon>
        <taxon>Bacillati</taxon>
        <taxon>Actinomycetota</taxon>
        <taxon>Actinomycetes</taxon>
        <taxon>Streptosporangiales</taxon>
        <taxon>Thermomonosporaceae</taxon>
        <taxon>Actinomadura</taxon>
    </lineage>
</organism>
<feature type="region of interest" description="Disordered" evidence="2">
    <location>
        <begin position="588"/>
        <end position="616"/>
    </location>
</feature>
<sequence length="616" mass="66213">RPPAPAPPPPPPAADRPPADLYGGDPVVPDGAPATLQEALAAAARLTPDHGTTYIRQGRPDSVQPYPELLAEAERVLTGLRAEGLRPGDAALFVFADNRAYITAFWGCVLGGFLPTPVAVASTYHKENEPNRKLHNAWELLGRPVIVTDAGTADALAGVRDLWDEPGVRILTADDLLRNEPDHDWFPATPDSPVLNLLTSGSTGVPKCVRHTNASIAARSLAVAERCGLTEADVSLIWMPFDHVTVAMYNVRDVFVRCRHVNARTEHLLADPLLWLEWMDAYRVTNTWAPNFAFALVNEQAAELRGRSFDLSSVREMVNAGEPVVAATSHRFLELLAPHGLRADAMTPCWGMSETCSGVTYTRQSRDDRTAGTVAIDPASLGADVRYLDPDDEHAVVLSTVGGPIPGVRLRVVGDDGEVLPEGRVGELRITGATMMSGYHANPEANREAYAEDGWFRTGDLAFVRDGEVVIAGRRKDQIIVRGINYLAHEIESVVARVDGVRVTFVAAVGLREPGAGSDRLVVFYVPETDDPAALARIAVDVRAVLGREAGLAADLLVPVTEAEFPKTGSGKIQRSALADRLRAGDFADRGTGAAEPPAGSGLVRRLWTPLPETAD</sequence>
<keyword evidence="5" id="KW-1185">Reference proteome</keyword>
<dbReference type="GO" id="GO:0006633">
    <property type="term" value="P:fatty acid biosynthetic process"/>
    <property type="evidence" value="ECO:0007669"/>
    <property type="project" value="TreeGrafter"/>
</dbReference>
<feature type="compositionally biased region" description="Pro residues" evidence="2">
    <location>
        <begin position="1"/>
        <end position="15"/>
    </location>
</feature>
<dbReference type="AlphaFoldDB" id="A0A372JGX9"/>
<dbReference type="Pfam" id="PF00501">
    <property type="entry name" value="AMP-binding"/>
    <property type="match status" value="1"/>
</dbReference>
<protein>
    <submittedName>
        <fullName evidence="4">Peptide synthetase</fullName>
    </submittedName>
</protein>
<dbReference type="CDD" id="cd05906">
    <property type="entry name" value="A_NRPS_TubE_like"/>
    <property type="match status" value="1"/>
</dbReference>
<evidence type="ECO:0000256" key="1">
    <source>
        <dbReference type="ARBA" id="ARBA00006432"/>
    </source>
</evidence>
<dbReference type="InterPro" id="IPR042099">
    <property type="entry name" value="ANL_N_sf"/>
</dbReference>
<feature type="non-terminal residue" evidence="4">
    <location>
        <position position="1"/>
    </location>
</feature>
<dbReference type="PANTHER" id="PTHR22754">
    <property type="entry name" value="DISCO-INTERACTING PROTEIN 2 DIP2 -RELATED"/>
    <property type="match status" value="1"/>
</dbReference>
<dbReference type="InterPro" id="IPR045851">
    <property type="entry name" value="AMP-bd_C_sf"/>
</dbReference>
<comment type="similarity">
    <text evidence="1">Belongs to the ATP-dependent AMP-binding enzyme family.</text>
</comment>
<dbReference type="Proteomes" id="UP000261811">
    <property type="component" value="Unassembled WGS sequence"/>
</dbReference>
<evidence type="ECO:0000313" key="5">
    <source>
        <dbReference type="Proteomes" id="UP000261811"/>
    </source>
</evidence>
<dbReference type="PANTHER" id="PTHR22754:SF32">
    <property type="entry name" value="DISCO-INTERACTING PROTEIN 2"/>
    <property type="match status" value="1"/>
</dbReference>